<keyword evidence="1" id="KW-1133">Transmembrane helix</keyword>
<sequence length="64" mass="6425">MKSEKSKKIQAASLGACFGVAFGAAANTVFGDSILGVPALSIGLLAGMCLGYVLGDKLTKGFDN</sequence>
<keyword evidence="1" id="KW-0472">Membrane</keyword>
<name>A0A927FBV4_9BACT</name>
<dbReference type="Proteomes" id="UP000622317">
    <property type="component" value="Unassembled WGS sequence"/>
</dbReference>
<keyword evidence="1" id="KW-0812">Transmembrane</keyword>
<dbReference type="EMBL" id="JACYFG010000057">
    <property type="protein sequence ID" value="MBD5782252.1"/>
    <property type="molecule type" value="Genomic_DNA"/>
</dbReference>
<keyword evidence="3" id="KW-1185">Reference proteome</keyword>
<dbReference type="RefSeq" id="WP_191619332.1">
    <property type="nucleotide sequence ID" value="NZ_JACYFG010000057.1"/>
</dbReference>
<proteinExistence type="predicted"/>
<evidence type="ECO:0000313" key="2">
    <source>
        <dbReference type="EMBL" id="MBD5782252.1"/>
    </source>
</evidence>
<comment type="caution">
    <text evidence="2">The sequence shown here is derived from an EMBL/GenBank/DDBJ whole genome shotgun (WGS) entry which is preliminary data.</text>
</comment>
<reference evidence="2" key="1">
    <citation type="submission" date="2020-09" db="EMBL/GenBank/DDBJ databases">
        <title>Pelagicoccus enzymogenes sp. nov. with an EPS production, isolated from marine sediment.</title>
        <authorList>
            <person name="Feng X."/>
        </authorList>
    </citation>
    <scope>NUCLEOTIDE SEQUENCE</scope>
    <source>
        <strain evidence="2">NFK12</strain>
    </source>
</reference>
<organism evidence="2 3">
    <name type="scientific">Pelagicoccus enzymogenes</name>
    <dbReference type="NCBI Taxonomy" id="2773457"/>
    <lineage>
        <taxon>Bacteria</taxon>
        <taxon>Pseudomonadati</taxon>
        <taxon>Verrucomicrobiota</taxon>
        <taxon>Opitutia</taxon>
        <taxon>Puniceicoccales</taxon>
        <taxon>Pelagicoccaceae</taxon>
        <taxon>Pelagicoccus</taxon>
    </lineage>
</organism>
<evidence type="ECO:0000256" key="1">
    <source>
        <dbReference type="SAM" id="Phobius"/>
    </source>
</evidence>
<dbReference type="AlphaFoldDB" id="A0A927FBV4"/>
<evidence type="ECO:0000313" key="3">
    <source>
        <dbReference type="Proteomes" id="UP000622317"/>
    </source>
</evidence>
<protein>
    <submittedName>
        <fullName evidence="2">Uncharacterized protein</fullName>
    </submittedName>
</protein>
<accession>A0A927FBV4</accession>
<feature type="transmembrane region" description="Helical" evidence="1">
    <location>
        <begin position="36"/>
        <end position="55"/>
    </location>
</feature>
<gene>
    <name evidence="2" type="ORF">IEN85_22325</name>
</gene>